<protein>
    <recommendedName>
        <fullName evidence="3">Iron-sulfur cluster biosynthesis family protein</fullName>
    </recommendedName>
</protein>
<dbReference type="NCBIfam" id="NF041239">
    <property type="entry name" value="Moor_selen_rel"/>
    <property type="match status" value="1"/>
</dbReference>
<proteinExistence type="predicted"/>
<name>A0ABT5V9D5_9BACI</name>
<accession>A0ABT5V9D5</accession>
<keyword evidence="2" id="KW-1185">Reference proteome</keyword>
<dbReference type="InterPro" id="IPR049744">
    <property type="entry name" value="CC/Se_fam"/>
</dbReference>
<dbReference type="RefSeq" id="WP_275116695.1">
    <property type="nucleotide sequence ID" value="NZ_JAOTPO010000001.1"/>
</dbReference>
<evidence type="ECO:0008006" key="3">
    <source>
        <dbReference type="Google" id="ProtNLM"/>
    </source>
</evidence>
<dbReference type="Proteomes" id="UP001148125">
    <property type="component" value="Unassembled WGS sequence"/>
</dbReference>
<organism evidence="1 2">
    <name type="scientific">Alkalihalobacterium chitinilyticum</name>
    <dbReference type="NCBI Taxonomy" id="2980103"/>
    <lineage>
        <taxon>Bacteria</taxon>
        <taxon>Bacillati</taxon>
        <taxon>Bacillota</taxon>
        <taxon>Bacilli</taxon>
        <taxon>Bacillales</taxon>
        <taxon>Bacillaceae</taxon>
        <taxon>Alkalihalobacterium</taxon>
    </lineage>
</organism>
<comment type="caution">
    <text evidence="1">The sequence shown here is derived from an EMBL/GenBank/DDBJ whole genome shotgun (WGS) entry which is preliminary data.</text>
</comment>
<dbReference type="EMBL" id="JAOTPO010000001">
    <property type="protein sequence ID" value="MDE5412073.1"/>
    <property type="molecule type" value="Genomic_DNA"/>
</dbReference>
<reference evidence="1" key="1">
    <citation type="submission" date="2024-05" db="EMBL/GenBank/DDBJ databases">
        <title>Alkalihalobacillus sp. strain MEB203 novel alkaliphilic bacterium from Lonar Lake, India.</title>
        <authorList>
            <person name="Joshi A."/>
            <person name="Thite S."/>
            <person name="Mengade P."/>
        </authorList>
    </citation>
    <scope>NUCLEOTIDE SEQUENCE</scope>
    <source>
        <strain evidence="1">MEB 203</strain>
    </source>
</reference>
<gene>
    <name evidence="1" type="ORF">N7Z68_01570</name>
</gene>
<evidence type="ECO:0000313" key="2">
    <source>
        <dbReference type="Proteomes" id="UP001148125"/>
    </source>
</evidence>
<evidence type="ECO:0000313" key="1">
    <source>
        <dbReference type="EMBL" id="MDE5412073.1"/>
    </source>
</evidence>
<sequence length="103" mass="11829">MMIGNANLKFNFSEKALDWVKKEGNVLTVDLFESATKCCVGSVQELQVRLKEPSNPARYSFYHHDGIHIFIEKSLVFKNNQIDFQLSKIPFFKGITVSGLKRF</sequence>